<feature type="compositionally biased region" description="Acidic residues" evidence="3">
    <location>
        <begin position="1"/>
        <end position="11"/>
    </location>
</feature>
<feature type="region of interest" description="Disordered" evidence="3">
    <location>
        <begin position="1"/>
        <end position="39"/>
    </location>
</feature>
<dbReference type="AlphaFoldDB" id="A0A818T706"/>
<gene>
    <name evidence="4" type="ORF">GRG538_LOCUS26921</name>
</gene>
<dbReference type="Gene3D" id="3.40.50.300">
    <property type="entry name" value="P-loop containing nucleotide triphosphate hydrolases"/>
    <property type="match status" value="1"/>
</dbReference>
<protein>
    <submittedName>
        <fullName evidence="4">Uncharacterized protein</fullName>
    </submittedName>
</protein>
<evidence type="ECO:0000313" key="4">
    <source>
        <dbReference type="EMBL" id="CAF3679547.1"/>
    </source>
</evidence>
<comment type="caution">
    <text evidence="4">The sequence shown here is derived from an EMBL/GenBank/DDBJ whole genome shotgun (WGS) entry which is preliminary data.</text>
</comment>
<proteinExistence type="predicted"/>
<dbReference type="InterPro" id="IPR027417">
    <property type="entry name" value="P-loop_NTPase"/>
</dbReference>
<evidence type="ECO:0000256" key="2">
    <source>
        <dbReference type="ARBA" id="ARBA00022840"/>
    </source>
</evidence>
<organism evidence="4 5">
    <name type="scientific">Rotaria socialis</name>
    <dbReference type="NCBI Taxonomy" id="392032"/>
    <lineage>
        <taxon>Eukaryota</taxon>
        <taxon>Metazoa</taxon>
        <taxon>Spiralia</taxon>
        <taxon>Gnathifera</taxon>
        <taxon>Rotifera</taxon>
        <taxon>Eurotatoria</taxon>
        <taxon>Bdelloidea</taxon>
        <taxon>Philodinida</taxon>
        <taxon>Philodinidae</taxon>
        <taxon>Rotaria</taxon>
    </lineage>
</organism>
<reference evidence="4" key="1">
    <citation type="submission" date="2021-02" db="EMBL/GenBank/DDBJ databases">
        <authorList>
            <person name="Nowell W R."/>
        </authorList>
    </citation>
    <scope>NUCLEOTIDE SEQUENCE</scope>
</reference>
<dbReference type="GO" id="GO:0034605">
    <property type="term" value="P:cellular response to heat"/>
    <property type="evidence" value="ECO:0007669"/>
    <property type="project" value="TreeGrafter"/>
</dbReference>
<name>A0A818T706_9BILA</name>
<keyword evidence="2" id="KW-0067">ATP-binding</keyword>
<sequence>MNQDNENDDVGVGDVGVNDDAGNDDDDDATMEHSKLRERGETVYEAPGGNHLLNTYCHDFIADAEKGKFGYIIGLNQIISECINILLRQTKNSVLLIGAPGVGKKAIVKSLAHRIVHQNVHHDVSKHLFALNMEALTGKA</sequence>
<feature type="compositionally biased region" description="Basic and acidic residues" evidence="3">
    <location>
        <begin position="30"/>
        <end position="39"/>
    </location>
</feature>
<evidence type="ECO:0000256" key="1">
    <source>
        <dbReference type="ARBA" id="ARBA00022741"/>
    </source>
</evidence>
<dbReference type="InterPro" id="IPR050130">
    <property type="entry name" value="ClpA_ClpB"/>
</dbReference>
<dbReference type="GO" id="GO:0016887">
    <property type="term" value="F:ATP hydrolysis activity"/>
    <property type="evidence" value="ECO:0007669"/>
    <property type="project" value="TreeGrafter"/>
</dbReference>
<dbReference type="SUPFAM" id="SSF52540">
    <property type="entry name" value="P-loop containing nucleoside triphosphate hydrolases"/>
    <property type="match status" value="1"/>
</dbReference>
<accession>A0A818T706</accession>
<dbReference type="GO" id="GO:0005524">
    <property type="term" value="F:ATP binding"/>
    <property type="evidence" value="ECO:0007669"/>
    <property type="project" value="UniProtKB-KW"/>
</dbReference>
<evidence type="ECO:0000313" key="5">
    <source>
        <dbReference type="Proteomes" id="UP000663872"/>
    </source>
</evidence>
<dbReference type="CDD" id="cd00009">
    <property type="entry name" value="AAA"/>
    <property type="match status" value="1"/>
</dbReference>
<dbReference type="PANTHER" id="PTHR11638:SF18">
    <property type="entry name" value="HEAT SHOCK PROTEIN 104"/>
    <property type="match status" value="1"/>
</dbReference>
<evidence type="ECO:0000256" key="3">
    <source>
        <dbReference type="SAM" id="MobiDB-lite"/>
    </source>
</evidence>
<keyword evidence="1" id="KW-0547">Nucleotide-binding</keyword>
<dbReference type="PANTHER" id="PTHR11638">
    <property type="entry name" value="ATP-DEPENDENT CLP PROTEASE"/>
    <property type="match status" value="1"/>
</dbReference>
<dbReference type="EMBL" id="CAJNYT010004679">
    <property type="protein sequence ID" value="CAF3679547.1"/>
    <property type="molecule type" value="Genomic_DNA"/>
</dbReference>
<dbReference type="GO" id="GO:0005737">
    <property type="term" value="C:cytoplasm"/>
    <property type="evidence" value="ECO:0007669"/>
    <property type="project" value="TreeGrafter"/>
</dbReference>
<dbReference type="Proteomes" id="UP000663872">
    <property type="component" value="Unassembled WGS sequence"/>
</dbReference>